<dbReference type="OrthoDB" id="10260857at2759"/>
<dbReference type="Pfam" id="PF07200">
    <property type="entry name" value="Mod_r"/>
    <property type="match status" value="1"/>
</dbReference>
<feature type="domain" description="VPS37 C-terminal" evidence="7">
    <location>
        <begin position="90"/>
        <end position="180"/>
    </location>
</feature>
<dbReference type="SUPFAM" id="SSF140111">
    <property type="entry name" value="Endosomal sorting complex assembly domain"/>
    <property type="match status" value="1"/>
</dbReference>
<organism evidence="8 9">
    <name type="scientific">Terfezia boudieri ATCC MYA-4762</name>
    <dbReference type="NCBI Taxonomy" id="1051890"/>
    <lineage>
        <taxon>Eukaryota</taxon>
        <taxon>Fungi</taxon>
        <taxon>Dikarya</taxon>
        <taxon>Ascomycota</taxon>
        <taxon>Pezizomycotina</taxon>
        <taxon>Pezizomycetes</taxon>
        <taxon>Pezizales</taxon>
        <taxon>Pezizaceae</taxon>
        <taxon>Terfezia</taxon>
    </lineage>
</organism>
<dbReference type="STRING" id="1051890.A0A3N4LWM7"/>
<protein>
    <recommendedName>
        <fullName evidence="7">VPS37 C-terminal domain-containing protein</fullName>
    </recommendedName>
</protein>
<dbReference type="Gene3D" id="1.10.287.660">
    <property type="entry name" value="Helix hairpin bin"/>
    <property type="match status" value="1"/>
</dbReference>
<evidence type="ECO:0000313" key="8">
    <source>
        <dbReference type="EMBL" id="RPB25061.1"/>
    </source>
</evidence>
<dbReference type="GO" id="GO:0006612">
    <property type="term" value="P:protein targeting to membrane"/>
    <property type="evidence" value="ECO:0007669"/>
    <property type="project" value="TreeGrafter"/>
</dbReference>
<evidence type="ECO:0000256" key="1">
    <source>
        <dbReference type="ARBA" id="ARBA00004177"/>
    </source>
</evidence>
<sequence length="180" mass="20465">MSQQVKTDLFTPPVLATKSLSDLQYVLHSPPLLTALFNSSHPTSTASTTTLTSALTYNIHLAQRLQALEHTLTCQREATERCLLEARALERAWREKEKEMYQALQPFSPPALYSRLVSAVGEAGSVSEALEASFLEERVGKDGGRDVGEFLKEYRAMRKLYHLRRERKERWDDARVGGWR</sequence>
<comment type="subcellular location">
    <subcellularLocation>
        <location evidence="1">Endosome</location>
    </subcellularLocation>
</comment>
<dbReference type="InterPro" id="IPR029012">
    <property type="entry name" value="Helix_hairpin_bin_sf"/>
</dbReference>
<accession>A0A3N4LWM7</accession>
<dbReference type="GO" id="GO:0043162">
    <property type="term" value="P:ubiquitin-dependent protein catabolic process via the multivesicular body sorting pathway"/>
    <property type="evidence" value="ECO:0007669"/>
    <property type="project" value="UniProtKB-ARBA"/>
</dbReference>
<evidence type="ECO:0000256" key="4">
    <source>
        <dbReference type="ARBA" id="ARBA00022753"/>
    </source>
</evidence>
<dbReference type="InParanoid" id="A0A3N4LWM7"/>
<dbReference type="InterPro" id="IPR037202">
    <property type="entry name" value="ESCRT_assembly_dom"/>
</dbReference>
<dbReference type="Proteomes" id="UP000267821">
    <property type="component" value="Unassembled WGS sequence"/>
</dbReference>
<keyword evidence="9" id="KW-1185">Reference proteome</keyword>
<evidence type="ECO:0000256" key="6">
    <source>
        <dbReference type="PROSITE-ProRule" id="PRU00646"/>
    </source>
</evidence>
<dbReference type="GO" id="GO:0000813">
    <property type="term" value="C:ESCRT I complex"/>
    <property type="evidence" value="ECO:0007669"/>
    <property type="project" value="TreeGrafter"/>
</dbReference>
<evidence type="ECO:0000256" key="2">
    <source>
        <dbReference type="ARBA" id="ARBA00007617"/>
    </source>
</evidence>
<evidence type="ECO:0000259" key="7">
    <source>
        <dbReference type="PROSITE" id="PS51314"/>
    </source>
</evidence>
<gene>
    <name evidence="8" type="ORF">L211DRAFT_861608</name>
</gene>
<dbReference type="GO" id="GO:0006623">
    <property type="term" value="P:protein targeting to vacuole"/>
    <property type="evidence" value="ECO:0007669"/>
    <property type="project" value="TreeGrafter"/>
</dbReference>
<dbReference type="AlphaFoldDB" id="A0A3N4LWM7"/>
<name>A0A3N4LWM7_9PEZI</name>
<keyword evidence="3 6" id="KW-0813">Transport</keyword>
<proteinExistence type="inferred from homology"/>
<evidence type="ECO:0000256" key="3">
    <source>
        <dbReference type="ARBA" id="ARBA00022448"/>
    </source>
</evidence>
<reference evidence="8 9" key="1">
    <citation type="journal article" date="2018" name="Nat. Ecol. Evol.">
        <title>Pezizomycetes genomes reveal the molecular basis of ectomycorrhizal truffle lifestyle.</title>
        <authorList>
            <person name="Murat C."/>
            <person name="Payen T."/>
            <person name="Noel B."/>
            <person name="Kuo A."/>
            <person name="Morin E."/>
            <person name="Chen J."/>
            <person name="Kohler A."/>
            <person name="Krizsan K."/>
            <person name="Balestrini R."/>
            <person name="Da Silva C."/>
            <person name="Montanini B."/>
            <person name="Hainaut M."/>
            <person name="Levati E."/>
            <person name="Barry K.W."/>
            <person name="Belfiori B."/>
            <person name="Cichocki N."/>
            <person name="Clum A."/>
            <person name="Dockter R.B."/>
            <person name="Fauchery L."/>
            <person name="Guy J."/>
            <person name="Iotti M."/>
            <person name="Le Tacon F."/>
            <person name="Lindquist E.A."/>
            <person name="Lipzen A."/>
            <person name="Malagnac F."/>
            <person name="Mello A."/>
            <person name="Molinier V."/>
            <person name="Miyauchi S."/>
            <person name="Poulain J."/>
            <person name="Riccioni C."/>
            <person name="Rubini A."/>
            <person name="Sitrit Y."/>
            <person name="Splivallo R."/>
            <person name="Traeger S."/>
            <person name="Wang M."/>
            <person name="Zifcakova L."/>
            <person name="Wipf D."/>
            <person name="Zambonelli A."/>
            <person name="Paolocci F."/>
            <person name="Nowrousian M."/>
            <person name="Ottonello S."/>
            <person name="Baldrian P."/>
            <person name="Spatafora J.W."/>
            <person name="Henrissat B."/>
            <person name="Nagy L.G."/>
            <person name="Aury J.M."/>
            <person name="Wincker P."/>
            <person name="Grigoriev I.V."/>
            <person name="Bonfante P."/>
            <person name="Martin F.M."/>
        </authorList>
    </citation>
    <scope>NUCLEOTIDE SEQUENCE [LARGE SCALE GENOMIC DNA]</scope>
    <source>
        <strain evidence="8 9">ATCC MYA-4762</strain>
    </source>
</reference>
<dbReference type="PANTHER" id="PTHR13678">
    <property type="entry name" value="VACUOLAR PROTEIN SORTING-ASSOCIATED PROTEIN 37"/>
    <property type="match status" value="1"/>
</dbReference>
<dbReference type="EMBL" id="ML121539">
    <property type="protein sequence ID" value="RPB25061.1"/>
    <property type="molecule type" value="Genomic_DNA"/>
</dbReference>
<dbReference type="InterPro" id="IPR009851">
    <property type="entry name" value="Mod_r"/>
</dbReference>
<comment type="similarity">
    <text evidence="2">Belongs to the VPS37 family.</text>
</comment>
<keyword evidence="4" id="KW-0967">Endosome</keyword>
<dbReference type="PANTHER" id="PTHR13678:SF2">
    <property type="entry name" value="VACUOLAR PROTEIN SORTING-ASSOCIATED PROTEIN 37A"/>
    <property type="match status" value="1"/>
</dbReference>
<keyword evidence="5 6" id="KW-0653">Protein transport</keyword>
<evidence type="ECO:0000313" key="9">
    <source>
        <dbReference type="Proteomes" id="UP000267821"/>
    </source>
</evidence>
<evidence type="ECO:0000256" key="5">
    <source>
        <dbReference type="ARBA" id="ARBA00022927"/>
    </source>
</evidence>
<dbReference type="PROSITE" id="PS51314">
    <property type="entry name" value="VPS37_C"/>
    <property type="match status" value="1"/>
</dbReference>